<proteinExistence type="predicted"/>
<dbReference type="EMBL" id="CP090035">
    <property type="protein sequence ID" value="UPK97006.1"/>
    <property type="molecule type" value="Genomic_DNA"/>
</dbReference>
<gene>
    <name evidence="1" type="ORF">LCI18_007941</name>
</gene>
<protein>
    <submittedName>
        <fullName evidence="1">Uncharacterized protein</fullName>
    </submittedName>
</protein>
<keyword evidence="2" id="KW-1185">Reference proteome</keyword>
<reference evidence="1" key="1">
    <citation type="submission" date="2021-11" db="EMBL/GenBank/DDBJ databases">
        <title>Fusarium solani-melongenae Genome sequencing and assembly.</title>
        <authorList>
            <person name="Xie S."/>
            <person name="Huang L."/>
            <person name="Zhang X."/>
        </authorList>
    </citation>
    <scope>NUCLEOTIDE SEQUENCE</scope>
    <source>
        <strain evidence="1">CRI 24-3</strain>
    </source>
</reference>
<name>A0ACD3Z774_FUSSC</name>
<dbReference type="Proteomes" id="UP000830768">
    <property type="component" value="Chromosome 6"/>
</dbReference>
<organism evidence="1 2">
    <name type="scientific">Fusarium solani subsp. cucurbitae</name>
    <name type="common">Neocosmosporum cucurbitae</name>
    <dbReference type="NCBI Taxonomy" id="2747967"/>
    <lineage>
        <taxon>Eukaryota</taxon>
        <taxon>Fungi</taxon>
        <taxon>Dikarya</taxon>
        <taxon>Ascomycota</taxon>
        <taxon>Pezizomycotina</taxon>
        <taxon>Sordariomycetes</taxon>
        <taxon>Hypocreomycetidae</taxon>
        <taxon>Hypocreales</taxon>
        <taxon>Nectriaceae</taxon>
        <taxon>Fusarium</taxon>
        <taxon>Fusarium solani species complex</taxon>
    </lineage>
</organism>
<evidence type="ECO:0000313" key="1">
    <source>
        <dbReference type="EMBL" id="UPK97006.1"/>
    </source>
</evidence>
<sequence length="526" mass="57570">MASHNDPVVPGAVRLIRDGDATEDSTFVLSPSPSSDPNDPLNWSLWRKYLNFGLTIAVSIAVFTNLSIQVVFWQQMTNDLGVTITQLARAQSTQLAGLAVGCIFFIPFAIKYGRRSAYLGSTAALAAASWWTGRMHSAAEVFITAFITGLAGAINETAVQMTIADLFFVHQRGTANGLYFVAVNCGSFITPLAAGSQAAAQGWRWSYYSLAIALTLMFVAFLFLFEETKYVPVLEGVRGRFDAEQTLPEDDVEREKAKMENDLVPVATSIDSTIPHNTWRQRLRFTTVTGEPLLKLVVLPLHVVTFPHVLFTSLQFASAICGLVLYLTTVSIVFSQPPYNFTTAGVGYMSLGPFIGNIFGSIYGGPFSDWIILKLAKRNHGIFQPEMRLYTLGLSVIGTVGGIIMYGVTAARGMHWIYPSIGGALFAFGIGSNGDITFTLVIDTYHQLTAEAFVGVAFIRNAFSVAVPFALVPWLKTMGLQNMFIVYGSIAGVIGLLHIPMIIWGQSIRAALASRYWRLVEDRARF</sequence>
<accession>A0ACD3Z774</accession>
<evidence type="ECO:0000313" key="2">
    <source>
        <dbReference type="Proteomes" id="UP000830768"/>
    </source>
</evidence>